<dbReference type="RefSeq" id="WP_022125041.1">
    <property type="nucleotide sequence ID" value="NZ_CATZZN010000019.1"/>
</dbReference>
<evidence type="ECO:0000259" key="3">
    <source>
        <dbReference type="Pfam" id="PF08543"/>
    </source>
</evidence>
<dbReference type="InterPro" id="IPR004399">
    <property type="entry name" value="HMP/HMP-P_kinase_dom"/>
</dbReference>
<reference evidence="4" key="2">
    <citation type="journal article" date="2021" name="PeerJ">
        <title>Extensive microbial diversity within the chicken gut microbiome revealed by metagenomics and culture.</title>
        <authorList>
            <person name="Gilroy R."/>
            <person name="Ravi A."/>
            <person name="Getino M."/>
            <person name="Pursley I."/>
            <person name="Horton D.L."/>
            <person name="Alikhan N.F."/>
            <person name="Baker D."/>
            <person name="Gharbi K."/>
            <person name="Hall N."/>
            <person name="Watson M."/>
            <person name="Adriaenssens E.M."/>
            <person name="Foster-Nyarko E."/>
            <person name="Jarju S."/>
            <person name="Secka A."/>
            <person name="Antonio M."/>
            <person name="Oren A."/>
            <person name="Chaudhuri R.R."/>
            <person name="La Ragione R."/>
            <person name="Hildebrand F."/>
            <person name="Pallen M.J."/>
        </authorList>
    </citation>
    <scope>NUCLEOTIDE SEQUENCE</scope>
    <source>
        <strain evidence="4">CHK165-8395</strain>
    </source>
</reference>
<reference evidence="4" key="3">
    <citation type="submission" date="2021-09" db="EMBL/GenBank/DDBJ databases">
        <authorList>
            <person name="Gilroy R."/>
        </authorList>
    </citation>
    <scope>NUCLEOTIDE SEQUENCE</scope>
    <source>
        <strain evidence="4">CHK165-8395</strain>
    </source>
</reference>
<dbReference type="SUPFAM" id="SSF53613">
    <property type="entry name" value="Ribokinase-like"/>
    <property type="match status" value="1"/>
</dbReference>
<dbReference type="GO" id="GO:0009228">
    <property type="term" value="P:thiamine biosynthetic process"/>
    <property type="evidence" value="ECO:0007669"/>
    <property type="project" value="InterPro"/>
</dbReference>
<dbReference type="EC" id="2.7.1.49" evidence="2"/>
<name>A0A412GKB9_9BACT</name>
<dbReference type="Proteomes" id="UP000285864">
    <property type="component" value="Unassembled WGS sequence"/>
</dbReference>
<dbReference type="CDD" id="cd01169">
    <property type="entry name" value="HMPP_kinase"/>
    <property type="match status" value="1"/>
</dbReference>
<dbReference type="Gene3D" id="3.40.1190.20">
    <property type="match status" value="1"/>
</dbReference>
<dbReference type="PANTHER" id="PTHR20858:SF17">
    <property type="entry name" value="HYDROXYMETHYLPYRIMIDINE_PHOSPHOMETHYLPYRIMIDINE KINASE THI20-RELATED"/>
    <property type="match status" value="1"/>
</dbReference>
<keyword evidence="6" id="KW-1185">Reference proteome</keyword>
<dbReference type="GO" id="GO:0008902">
    <property type="term" value="F:hydroxymethylpyrimidine kinase activity"/>
    <property type="evidence" value="ECO:0007669"/>
    <property type="project" value="UniProtKB-EC"/>
</dbReference>
<dbReference type="NCBIfam" id="TIGR00097">
    <property type="entry name" value="HMP-P_kinase"/>
    <property type="match status" value="1"/>
</dbReference>
<dbReference type="GO" id="GO:0005829">
    <property type="term" value="C:cytosol"/>
    <property type="evidence" value="ECO:0007669"/>
    <property type="project" value="TreeGrafter"/>
</dbReference>
<accession>A0A412GKB9</accession>
<sequence>MDLTNKLYKVFLIAGSEPLGTAGMQADIKSISACGGYAAGAITCIVDEDTIKVKSIQTIPVEMVVSQTYSFLEDVGADCIKTGMLYSQELVTAIGDVVKKQSIPIVVDPVMVSSAGDKLLQDDAIQAYKDCLFPYSTIITPNRREADLLLGKSLTKDNMKEYIPELSKWGNCVIVKSIEDGDYLIDVFYNPISKCFKLYKKARIQTKNVNGTGDTFASSIATYLARGYDMNTAVDKAENFIYNAILYGSNVKFGSGYGPVYPFYENLSNFLKEDIQYAAAIQVEQYIL</sequence>
<proteinExistence type="predicted"/>
<reference evidence="5 6" key="1">
    <citation type="submission" date="2018-08" db="EMBL/GenBank/DDBJ databases">
        <title>A genome reference for cultivated species of the human gut microbiota.</title>
        <authorList>
            <person name="Zou Y."/>
            <person name="Xue W."/>
            <person name="Luo G."/>
        </authorList>
    </citation>
    <scope>NUCLEOTIDE SEQUENCE [LARGE SCALE GENOMIC DNA]</scope>
    <source>
        <strain evidence="5 6">AF24-2</strain>
    </source>
</reference>
<dbReference type="EMBL" id="QRUU01000037">
    <property type="protein sequence ID" value="RGR95291.1"/>
    <property type="molecule type" value="Genomic_DNA"/>
</dbReference>
<comment type="pathway">
    <text evidence="1">Cofactor biosynthesis; thiamine diphosphate biosynthesis.</text>
</comment>
<comment type="caution">
    <text evidence="5">The sequence shown here is derived from an EMBL/GenBank/DDBJ whole genome shotgun (WGS) entry which is preliminary data.</text>
</comment>
<dbReference type="GO" id="GO:0008972">
    <property type="term" value="F:phosphomethylpyrimidine kinase activity"/>
    <property type="evidence" value="ECO:0007669"/>
    <property type="project" value="InterPro"/>
</dbReference>
<evidence type="ECO:0000256" key="1">
    <source>
        <dbReference type="ARBA" id="ARBA00004948"/>
    </source>
</evidence>
<keyword evidence="5" id="KW-0808">Transferase</keyword>
<protein>
    <recommendedName>
        <fullName evidence="2">hydroxymethylpyrimidine kinase</fullName>
        <ecNumber evidence="2">2.7.1.49</ecNumber>
    </recommendedName>
</protein>
<dbReference type="PANTHER" id="PTHR20858">
    <property type="entry name" value="PHOSPHOMETHYLPYRIMIDINE KINASE"/>
    <property type="match status" value="1"/>
</dbReference>
<dbReference type="AlphaFoldDB" id="A0A412GKB9"/>
<evidence type="ECO:0000313" key="6">
    <source>
        <dbReference type="Proteomes" id="UP000285864"/>
    </source>
</evidence>
<dbReference type="EMBL" id="DYXD01000219">
    <property type="protein sequence ID" value="HJF08476.1"/>
    <property type="molecule type" value="Genomic_DNA"/>
</dbReference>
<evidence type="ECO:0000313" key="5">
    <source>
        <dbReference type="EMBL" id="RGR95291.1"/>
    </source>
</evidence>
<evidence type="ECO:0000313" key="4">
    <source>
        <dbReference type="EMBL" id="HJF08476.1"/>
    </source>
</evidence>
<feature type="domain" description="Pyridoxamine kinase/Phosphomethylpyrimidine kinase" evidence="3">
    <location>
        <begin position="18"/>
        <end position="260"/>
    </location>
</feature>
<evidence type="ECO:0000256" key="2">
    <source>
        <dbReference type="ARBA" id="ARBA00012135"/>
    </source>
</evidence>
<keyword evidence="5" id="KW-0418">Kinase</keyword>
<dbReference type="InterPro" id="IPR029056">
    <property type="entry name" value="Ribokinase-like"/>
</dbReference>
<dbReference type="Pfam" id="PF08543">
    <property type="entry name" value="Phos_pyr_kin"/>
    <property type="match status" value="1"/>
</dbReference>
<organism evidence="5 6">
    <name type="scientific">Phocaeicola coprocola</name>
    <dbReference type="NCBI Taxonomy" id="310298"/>
    <lineage>
        <taxon>Bacteria</taxon>
        <taxon>Pseudomonadati</taxon>
        <taxon>Bacteroidota</taxon>
        <taxon>Bacteroidia</taxon>
        <taxon>Bacteroidales</taxon>
        <taxon>Bacteroidaceae</taxon>
        <taxon>Phocaeicola</taxon>
    </lineage>
</organism>
<gene>
    <name evidence="5" type="primary">thiD</name>
    <name evidence="5" type="ORF">DWY20_09120</name>
    <name evidence="4" type="ORF">K8U81_09870</name>
</gene>
<dbReference type="InterPro" id="IPR013749">
    <property type="entry name" value="PM/HMP-P_kinase-1"/>
</dbReference>
<dbReference type="GeneID" id="79860403"/>
<dbReference type="Proteomes" id="UP000718012">
    <property type="component" value="Unassembled WGS sequence"/>
</dbReference>